<dbReference type="Proteomes" id="UP001314263">
    <property type="component" value="Unassembled WGS sequence"/>
</dbReference>
<proteinExistence type="predicted"/>
<organism evidence="9 10">
    <name type="scientific">Coccomyxa viridis</name>
    <dbReference type="NCBI Taxonomy" id="1274662"/>
    <lineage>
        <taxon>Eukaryota</taxon>
        <taxon>Viridiplantae</taxon>
        <taxon>Chlorophyta</taxon>
        <taxon>core chlorophytes</taxon>
        <taxon>Trebouxiophyceae</taxon>
        <taxon>Trebouxiophyceae incertae sedis</taxon>
        <taxon>Coccomyxaceae</taxon>
        <taxon>Coccomyxa</taxon>
    </lineage>
</organism>
<feature type="coiled-coil region" evidence="5">
    <location>
        <begin position="27"/>
        <end position="61"/>
    </location>
</feature>
<evidence type="ECO:0000256" key="2">
    <source>
        <dbReference type="ARBA" id="ARBA00022692"/>
    </source>
</evidence>
<comment type="subcellular location">
    <subcellularLocation>
        <location evidence="1">Mitochondrion</location>
    </subcellularLocation>
</comment>
<evidence type="ECO:0000256" key="4">
    <source>
        <dbReference type="ARBA" id="ARBA00023136"/>
    </source>
</evidence>
<keyword evidence="2" id="KW-0812">Transmembrane</keyword>
<keyword evidence="5" id="KW-0175">Coiled coil</keyword>
<evidence type="ECO:0000256" key="6">
    <source>
        <dbReference type="SAM" id="MobiDB-lite"/>
    </source>
</evidence>
<evidence type="ECO:0000256" key="3">
    <source>
        <dbReference type="ARBA" id="ARBA00022989"/>
    </source>
</evidence>
<evidence type="ECO:0000259" key="8">
    <source>
        <dbReference type="PROSITE" id="PS51503"/>
    </source>
</evidence>
<evidence type="ECO:0000256" key="1">
    <source>
        <dbReference type="ARBA" id="ARBA00004173"/>
    </source>
</evidence>
<dbReference type="InterPro" id="IPR007667">
    <property type="entry name" value="Hypoxia_induced_domain"/>
</dbReference>
<keyword evidence="4" id="KW-0472">Membrane</keyword>
<dbReference type="PROSITE" id="PS51503">
    <property type="entry name" value="HIG1"/>
    <property type="match status" value="1"/>
</dbReference>
<dbReference type="GO" id="GO:0005739">
    <property type="term" value="C:mitochondrion"/>
    <property type="evidence" value="ECO:0007669"/>
    <property type="project" value="UniProtKB-SubCell"/>
</dbReference>
<protein>
    <recommendedName>
        <fullName evidence="8">HIG1 domain-containing protein</fullName>
    </recommendedName>
</protein>
<evidence type="ECO:0000313" key="9">
    <source>
        <dbReference type="EMBL" id="CAK0787398.1"/>
    </source>
</evidence>
<feature type="compositionally biased region" description="Basic and acidic residues" evidence="6">
    <location>
        <begin position="82"/>
        <end position="92"/>
    </location>
</feature>
<feature type="signal peptide" evidence="7">
    <location>
        <begin position="1"/>
        <end position="18"/>
    </location>
</feature>
<keyword evidence="7" id="KW-0732">Signal</keyword>
<evidence type="ECO:0000313" key="10">
    <source>
        <dbReference type="Proteomes" id="UP001314263"/>
    </source>
</evidence>
<accession>A0AAV1IJ84</accession>
<keyword evidence="3" id="KW-1133">Transmembrane helix</keyword>
<comment type="caution">
    <text evidence="9">The sequence shown here is derived from an EMBL/GenBank/DDBJ whole genome shotgun (WGS) entry which is preliminary data.</text>
</comment>
<dbReference type="EMBL" id="CAUYUE010000017">
    <property type="protein sequence ID" value="CAK0787398.1"/>
    <property type="molecule type" value="Genomic_DNA"/>
</dbReference>
<dbReference type="AlphaFoldDB" id="A0AAV1IJ84"/>
<feature type="chain" id="PRO_5043819040" description="HIG1 domain-containing protein" evidence="7">
    <location>
        <begin position="19"/>
        <end position="92"/>
    </location>
</feature>
<keyword evidence="10" id="KW-1185">Reference proteome</keyword>
<evidence type="ECO:0000256" key="7">
    <source>
        <dbReference type="SAM" id="SignalP"/>
    </source>
</evidence>
<feature type="domain" description="HIG1" evidence="8">
    <location>
        <begin position="1"/>
        <end position="33"/>
    </location>
</feature>
<reference evidence="9 10" key="1">
    <citation type="submission" date="2023-10" db="EMBL/GenBank/DDBJ databases">
        <authorList>
            <person name="Maclean D."/>
            <person name="Macfadyen A."/>
        </authorList>
    </citation>
    <scope>NUCLEOTIDE SEQUENCE [LARGE SCALE GENOMIC DNA]</scope>
</reference>
<feature type="region of interest" description="Disordered" evidence="6">
    <location>
        <begin position="71"/>
        <end position="92"/>
    </location>
</feature>
<name>A0AAV1IJ84_9CHLO</name>
<evidence type="ECO:0000256" key="5">
    <source>
        <dbReference type="SAM" id="Coils"/>
    </source>
</evidence>
<gene>
    <name evidence="9" type="ORF">CVIRNUC_010618</name>
</gene>
<sequence length="92" mass="10102">MHTRVYAQAATLAALAMAGLVDVYEHRNKTNEDLEKYNSKLDELEQRVHAALSKNSGSEELHKLETRLASVHSGGGGTGQLKELEQQVKKAT</sequence>